<dbReference type="AlphaFoldDB" id="A0A0F9NEY4"/>
<dbReference type="GO" id="GO:0016747">
    <property type="term" value="F:acyltransferase activity, transferring groups other than amino-acyl groups"/>
    <property type="evidence" value="ECO:0007669"/>
    <property type="project" value="InterPro"/>
</dbReference>
<organism evidence="2">
    <name type="scientific">marine sediment metagenome</name>
    <dbReference type="NCBI Taxonomy" id="412755"/>
    <lineage>
        <taxon>unclassified sequences</taxon>
        <taxon>metagenomes</taxon>
        <taxon>ecological metagenomes</taxon>
    </lineage>
</organism>
<dbReference type="InterPro" id="IPR000182">
    <property type="entry name" value="GNAT_dom"/>
</dbReference>
<dbReference type="PROSITE" id="PS51186">
    <property type="entry name" value="GNAT"/>
    <property type="match status" value="1"/>
</dbReference>
<dbReference type="PANTHER" id="PTHR41368:SF1">
    <property type="entry name" value="PROTEIN YGHO"/>
    <property type="match status" value="1"/>
</dbReference>
<evidence type="ECO:0000313" key="2">
    <source>
        <dbReference type="EMBL" id="KKN16524.1"/>
    </source>
</evidence>
<dbReference type="InterPro" id="IPR039968">
    <property type="entry name" value="BcerS-like"/>
</dbReference>
<dbReference type="Gene3D" id="3.40.630.30">
    <property type="match status" value="1"/>
</dbReference>
<dbReference type="InterPro" id="IPR016181">
    <property type="entry name" value="Acyl_CoA_acyltransferase"/>
</dbReference>
<protein>
    <recommendedName>
        <fullName evidence="1">N-acetyltransferase domain-containing protein</fullName>
    </recommendedName>
</protein>
<accession>A0A0F9NEY4</accession>
<dbReference type="EMBL" id="LAZR01003606">
    <property type="protein sequence ID" value="KKN16524.1"/>
    <property type="molecule type" value="Genomic_DNA"/>
</dbReference>
<sequence>MDINIRELKTRKDLKTFIYLPEKIHVSDPNWVHPIYMDEWKYFNPEKNKAFSYSDTVLLLAFCGEKAVGRIMGIINSRYNEYRNEKTARFSYLETWEDEEVVRSLLSYVEDWARKKGMTKIIGPYGFSDQDPEGFLIEGFENRATIATYYNFEWMPHFVEKQGYKKDVDYFVYKLDVPKEFPEFYKRIYERIRRKGNFEIIEFRKRKELKPWVKPILHLMNECYTGSSIYGYAPLDEKEMEDLAKRYMPILDPRLVKIVKKDDEVVAFIIAVPDITEGIQKARGHLFPFGFLKILRAAKKTKQLDLLLGAIREKYRGRGLDVFMGVKTLLSAHEAGLETIDTHHELEENVKVRAEMVKMGGKLYKRFRVFQKQL</sequence>
<comment type="caution">
    <text evidence="2">The sequence shown here is derived from an EMBL/GenBank/DDBJ whole genome shotgun (WGS) entry which is preliminary data.</text>
</comment>
<evidence type="ECO:0000259" key="1">
    <source>
        <dbReference type="PROSITE" id="PS51186"/>
    </source>
</evidence>
<name>A0A0F9NEY4_9ZZZZ</name>
<feature type="domain" description="N-acetyltransferase" evidence="1">
    <location>
        <begin position="3"/>
        <end position="191"/>
    </location>
</feature>
<dbReference type="SUPFAM" id="SSF55729">
    <property type="entry name" value="Acyl-CoA N-acyltransferases (Nat)"/>
    <property type="match status" value="1"/>
</dbReference>
<reference evidence="2" key="1">
    <citation type="journal article" date="2015" name="Nature">
        <title>Complex archaea that bridge the gap between prokaryotes and eukaryotes.</title>
        <authorList>
            <person name="Spang A."/>
            <person name="Saw J.H."/>
            <person name="Jorgensen S.L."/>
            <person name="Zaremba-Niedzwiedzka K."/>
            <person name="Martijn J."/>
            <person name="Lind A.E."/>
            <person name="van Eijk R."/>
            <person name="Schleper C."/>
            <person name="Guy L."/>
            <person name="Ettema T.J."/>
        </authorList>
    </citation>
    <scope>NUCLEOTIDE SEQUENCE</scope>
</reference>
<proteinExistence type="predicted"/>
<gene>
    <name evidence="2" type="ORF">LCGC14_0974980</name>
</gene>
<dbReference type="PANTHER" id="PTHR41368">
    <property type="entry name" value="PROTEIN YGHO"/>
    <property type="match status" value="1"/>
</dbReference>